<dbReference type="Pfam" id="PF04212">
    <property type="entry name" value="MIT"/>
    <property type="match status" value="1"/>
</dbReference>
<evidence type="ECO:0000256" key="3">
    <source>
        <dbReference type="ARBA" id="ARBA00022490"/>
    </source>
</evidence>
<dbReference type="PANTHER" id="PTHR24348:SF65">
    <property type="entry name" value="SERINE_THREONINE-PROTEIN KINASE ULK3"/>
    <property type="match status" value="1"/>
</dbReference>
<dbReference type="GO" id="GO:0005829">
    <property type="term" value="C:cytosol"/>
    <property type="evidence" value="ECO:0007669"/>
    <property type="project" value="TreeGrafter"/>
</dbReference>
<dbReference type="InterPro" id="IPR036181">
    <property type="entry name" value="MIT_dom_sf"/>
</dbReference>
<dbReference type="GO" id="GO:0042594">
    <property type="term" value="P:response to starvation"/>
    <property type="evidence" value="ECO:0007669"/>
    <property type="project" value="TreeGrafter"/>
</dbReference>
<keyword evidence="5" id="KW-0808">Transferase</keyword>
<dbReference type="GO" id="GO:0004674">
    <property type="term" value="F:protein serine/threonine kinase activity"/>
    <property type="evidence" value="ECO:0007669"/>
    <property type="project" value="UniProtKB-KW"/>
</dbReference>
<dbReference type="Proteomes" id="UP000655588">
    <property type="component" value="Unassembled WGS sequence"/>
</dbReference>
<evidence type="ECO:0000256" key="2">
    <source>
        <dbReference type="ARBA" id="ARBA00012513"/>
    </source>
</evidence>
<dbReference type="InterPro" id="IPR045269">
    <property type="entry name" value="Atg1-like"/>
</dbReference>
<evidence type="ECO:0000256" key="4">
    <source>
        <dbReference type="ARBA" id="ARBA00022527"/>
    </source>
</evidence>
<dbReference type="GO" id="GO:0034045">
    <property type="term" value="C:phagophore assembly site membrane"/>
    <property type="evidence" value="ECO:0007669"/>
    <property type="project" value="TreeGrafter"/>
</dbReference>
<gene>
    <name evidence="12" type="ORF">E2986_00644</name>
</gene>
<comment type="caution">
    <text evidence="12">The sequence shown here is derived from an EMBL/GenBank/DDBJ whole genome shotgun (WGS) entry which is preliminary data.</text>
</comment>
<keyword evidence="7" id="KW-0418">Kinase</keyword>
<dbReference type="PANTHER" id="PTHR24348">
    <property type="entry name" value="SERINE/THREONINE-PROTEIN KINASE UNC-51-RELATED"/>
    <property type="match status" value="1"/>
</dbReference>
<comment type="subcellular location">
    <subcellularLocation>
        <location evidence="1">Cytoplasm</location>
    </subcellularLocation>
</comment>
<keyword evidence="4" id="KW-0723">Serine/threonine-protein kinase</keyword>
<proteinExistence type="predicted"/>
<protein>
    <recommendedName>
        <fullName evidence="2">non-specific serine/threonine protein kinase</fullName>
        <ecNumber evidence="2">2.7.11.1</ecNumber>
    </recommendedName>
</protein>
<evidence type="ECO:0000256" key="9">
    <source>
        <dbReference type="ARBA" id="ARBA00047899"/>
    </source>
</evidence>
<dbReference type="SUPFAM" id="SSF56112">
    <property type="entry name" value="Protein kinase-like (PK-like)"/>
    <property type="match status" value="1"/>
</dbReference>
<evidence type="ECO:0000256" key="8">
    <source>
        <dbReference type="ARBA" id="ARBA00023006"/>
    </source>
</evidence>
<evidence type="ECO:0000256" key="1">
    <source>
        <dbReference type="ARBA" id="ARBA00004496"/>
    </source>
</evidence>
<evidence type="ECO:0000256" key="6">
    <source>
        <dbReference type="ARBA" id="ARBA00022737"/>
    </source>
</evidence>
<evidence type="ECO:0000256" key="10">
    <source>
        <dbReference type="ARBA" id="ARBA00048679"/>
    </source>
</evidence>
<evidence type="ECO:0000313" key="12">
    <source>
        <dbReference type="EMBL" id="KAF3429418.1"/>
    </source>
</evidence>
<sequence length="285" mass="32720">MNSQLPKGSHVSPECKDLLMSLLRHDPRERITFDEFFAHDFLDLAYAPTKENYEKAVELIQKAVKMDAEKNSKEAFHLYCEALRYFIPIVTSETDLKRKENLRSRINDYIKRAETLKASCADTSDDKDKCVPVEHKGNSIQRISSLNEPSFVHHELRTLSKSTISMADGLEIGEVAELYLAEGNYALGLEKFQSCLGILVPLLGKEPPGRRRDLLHKQRQRNRGKFSYCNYLFRDHIKSSTIMHFNAVQIWMKEAESTKGLLATKDIEESVQRTSDTSIEQCTMQ</sequence>
<dbReference type="GO" id="GO:0000422">
    <property type="term" value="P:autophagy of mitochondrion"/>
    <property type="evidence" value="ECO:0007669"/>
    <property type="project" value="TreeGrafter"/>
</dbReference>
<dbReference type="AlphaFoldDB" id="A0A833WEJ4"/>
<name>A0A833WEJ4_9HYME</name>
<dbReference type="InterPro" id="IPR011009">
    <property type="entry name" value="Kinase-like_dom_sf"/>
</dbReference>
<keyword evidence="6" id="KW-0677">Repeat</keyword>
<dbReference type="EC" id="2.7.11.1" evidence="2"/>
<keyword evidence="13" id="KW-1185">Reference proteome</keyword>
<evidence type="ECO:0000256" key="5">
    <source>
        <dbReference type="ARBA" id="ARBA00022679"/>
    </source>
</evidence>
<dbReference type="SUPFAM" id="SSF116846">
    <property type="entry name" value="MIT domain"/>
    <property type="match status" value="2"/>
</dbReference>
<accession>A0A833WEJ4</accession>
<organism evidence="12 13">
    <name type="scientific">Frieseomelitta varia</name>
    <dbReference type="NCBI Taxonomy" id="561572"/>
    <lineage>
        <taxon>Eukaryota</taxon>
        <taxon>Metazoa</taxon>
        <taxon>Ecdysozoa</taxon>
        <taxon>Arthropoda</taxon>
        <taxon>Hexapoda</taxon>
        <taxon>Insecta</taxon>
        <taxon>Pterygota</taxon>
        <taxon>Neoptera</taxon>
        <taxon>Endopterygota</taxon>
        <taxon>Hymenoptera</taxon>
        <taxon>Apocrita</taxon>
        <taxon>Aculeata</taxon>
        <taxon>Apoidea</taxon>
        <taxon>Anthophila</taxon>
        <taxon>Apidae</taxon>
        <taxon>Frieseomelitta</taxon>
    </lineage>
</organism>
<keyword evidence="3" id="KW-0963">Cytoplasm</keyword>
<feature type="domain" description="MIT" evidence="11">
    <location>
        <begin position="49"/>
        <end position="127"/>
    </location>
</feature>
<dbReference type="EMBL" id="WNWW01000163">
    <property type="protein sequence ID" value="KAF3429418.1"/>
    <property type="molecule type" value="Genomic_DNA"/>
</dbReference>
<dbReference type="GO" id="GO:0034727">
    <property type="term" value="P:piecemeal microautophagy of the nucleus"/>
    <property type="evidence" value="ECO:0007669"/>
    <property type="project" value="TreeGrafter"/>
</dbReference>
<reference evidence="12" key="1">
    <citation type="submission" date="2019-11" db="EMBL/GenBank/DDBJ databases">
        <title>The nuclear and mitochondrial genomes of Frieseomelitta varia - a highly eusocial stingless bee (Meliponini) with a permanently sterile worker caste.</title>
        <authorList>
            <person name="Freitas F.C.P."/>
            <person name="Lourenco A.P."/>
            <person name="Nunes F.M.F."/>
            <person name="Paschoal A.R."/>
            <person name="Abreu F.C.P."/>
            <person name="Barbin F.O."/>
            <person name="Bataglia L."/>
            <person name="Cardoso-Junior C.A.M."/>
            <person name="Cervoni M.S."/>
            <person name="Silva S.R."/>
            <person name="Dalarmi F."/>
            <person name="Del Lama M.A."/>
            <person name="Depintor T.S."/>
            <person name="Ferreira K.M."/>
            <person name="Goria P.S."/>
            <person name="Jaskot M.C."/>
            <person name="Lago D.C."/>
            <person name="Luna-Lucena D."/>
            <person name="Moda L.M."/>
            <person name="Nascimento L."/>
            <person name="Pedrino M."/>
            <person name="Rabico F.O."/>
            <person name="Sanches F.C."/>
            <person name="Santos D.E."/>
            <person name="Santos C.G."/>
            <person name="Vieira J."/>
            <person name="Lopes T.F."/>
            <person name="Barchuk A.R."/>
            <person name="Hartfelder K."/>
            <person name="Simoes Z.L.P."/>
            <person name="Bitondi M.M.G."/>
            <person name="Pinheiro D.G."/>
        </authorList>
    </citation>
    <scope>NUCLEOTIDE SEQUENCE</scope>
    <source>
        <strain evidence="12">USP_RPSP 00005682</strain>
        <tissue evidence="12">Whole individual</tissue>
    </source>
</reference>
<dbReference type="GO" id="GO:0000045">
    <property type="term" value="P:autophagosome assembly"/>
    <property type="evidence" value="ECO:0007669"/>
    <property type="project" value="TreeGrafter"/>
</dbReference>
<dbReference type="SMART" id="SM00745">
    <property type="entry name" value="MIT"/>
    <property type="match status" value="1"/>
</dbReference>
<dbReference type="InterPro" id="IPR007330">
    <property type="entry name" value="MIT_dom"/>
</dbReference>
<evidence type="ECO:0000256" key="7">
    <source>
        <dbReference type="ARBA" id="ARBA00022777"/>
    </source>
</evidence>
<evidence type="ECO:0000259" key="11">
    <source>
        <dbReference type="SMART" id="SM00745"/>
    </source>
</evidence>
<keyword evidence="8" id="KW-0072">Autophagy</keyword>
<comment type="catalytic activity">
    <reaction evidence="10">
        <text>L-seryl-[protein] + ATP = O-phospho-L-seryl-[protein] + ADP + H(+)</text>
        <dbReference type="Rhea" id="RHEA:17989"/>
        <dbReference type="Rhea" id="RHEA-COMP:9863"/>
        <dbReference type="Rhea" id="RHEA-COMP:11604"/>
        <dbReference type="ChEBI" id="CHEBI:15378"/>
        <dbReference type="ChEBI" id="CHEBI:29999"/>
        <dbReference type="ChEBI" id="CHEBI:30616"/>
        <dbReference type="ChEBI" id="CHEBI:83421"/>
        <dbReference type="ChEBI" id="CHEBI:456216"/>
        <dbReference type="EC" id="2.7.11.1"/>
    </reaction>
</comment>
<dbReference type="Gene3D" id="1.20.58.80">
    <property type="entry name" value="Phosphotransferase system, lactose/cellobiose-type IIA subunit"/>
    <property type="match status" value="2"/>
</dbReference>
<comment type="catalytic activity">
    <reaction evidence="9">
        <text>L-threonyl-[protein] + ATP = O-phospho-L-threonyl-[protein] + ADP + H(+)</text>
        <dbReference type="Rhea" id="RHEA:46608"/>
        <dbReference type="Rhea" id="RHEA-COMP:11060"/>
        <dbReference type="Rhea" id="RHEA-COMP:11605"/>
        <dbReference type="ChEBI" id="CHEBI:15378"/>
        <dbReference type="ChEBI" id="CHEBI:30013"/>
        <dbReference type="ChEBI" id="CHEBI:30616"/>
        <dbReference type="ChEBI" id="CHEBI:61977"/>
        <dbReference type="ChEBI" id="CHEBI:456216"/>
        <dbReference type="EC" id="2.7.11.1"/>
    </reaction>
</comment>
<dbReference type="GO" id="GO:0010506">
    <property type="term" value="P:regulation of autophagy"/>
    <property type="evidence" value="ECO:0007669"/>
    <property type="project" value="InterPro"/>
</dbReference>
<dbReference type="GO" id="GO:0061709">
    <property type="term" value="P:reticulophagy"/>
    <property type="evidence" value="ECO:0007669"/>
    <property type="project" value="TreeGrafter"/>
</dbReference>
<dbReference type="GO" id="GO:0005776">
    <property type="term" value="C:autophagosome"/>
    <property type="evidence" value="ECO:0007669"/>
    <property type="project" value="TreeGrafter"/>
</dbReference>
<dbReference type="Gene3D" id="1.10.510.10">
    <property type="entry name" value="Transferase(Phosphotransferase) domain 1"/>
    <property type="match status" value="1"/>
</dbReference>
<evidence type="ECO:0000313" key="13">
    <source>
        <dbReference type="Proteomes" id="UP000655588"/>
    </source>
</evidence>